<accession>A0ABU7ZSM4</accession>
<name>A0ABU7ZSM4_9HYPH</name>
<dbReference type="Proteomes" id="UP001380822">
    <property type="component" value="Unassembled WGS sequence"/>
</dbReference>
<evidence type="ECO:0000313" key="1">
    <source>
        <dbReference type="EMBL" id="MEH0098048.1"/>
    </source>
</evidence>
<comment type="caution">
    <text evidence="1">The sequence shown here is derived from an EMBL/GenBank/DDBJ whole genome shotgun (WGS) entry which is preliminary data.</text>
</comment>
<proteinExistence type="predicted"/>
<evidence type="ECO:0000313" key="2">
    <source>
        <dbReference type="Proteomes" id="UP001380822"/>
    </source>
</evidence>
<dbReference type="RefSeq" id="WP_334252398.1">
    <property type="nucleotide sequence ID" value="NZ_JBAKBE010000011.1"/>
</dbReference>
<dbReference type="EMBL" id="JBAKBE010000011">
    <property type="protein sequence ID" value="MEH0098048.1"/>
    <property type="molecule type" value="Genomic_DNA"/>
</dbReference>
<organism evidence="1 2">
    <name type="scientific">Pannonibacter anstelovis</name>
    <dbReference type="NCBI Taxonomy" id="3121537"/>
    <lineage>
        <taxon>Bacteria</taxon>
        <taxon>Pseudomonadati</taxon>
        <taxon>Pseudomonadota</taxon>
        <taxon>Alphaproteobacteria</taxon>
        <taxon>Hyphomicrobiales</taxon>
        <taxon>Stappiaceae</taxon>
        <taxon>Pannonibacter</taxon>
    </lineage>
</organism>
<sequence>MKLRAIHVVVSDTALLRYIQREMGVDVERVRAHIAGLVRGGAERSAVAVMTGRVRLVLRDSQQEGQPCVTVVTALPRKSRGVA</sequence>
<gene>
    <name evidence="1" type="ORF">V6L76_17430</name>
</gene>
<keyword evidence="2" id="KW-1185">Reference proteome</keyword>
<reference evidence="1 2" key="1">
    <citation type="submission" date="2024-02" db="EMBL/GenBank/DDBJ databases">
        <title>A new putative Pannonibacter species isolated from two cases of bloodstream infections in paediatric patients.</title>
        <authorList>
            <person name="Castellana S."/>
            <person name="De Laurentiis V."/>
            <person name="Grassi M."/>
            <person name="De Leonardis F."/>
            <person name="Mosca A."/>
            <person name="De Carlo C."/>
            <person name="Sparapano E."/>
            <person name="Ronga L."/>
            <person name="Santacroce L."/>
            <person name="Chironna M."/>
            <person name="De Robertis A."/>
            <person name="Bianco A."/>
            <person name="Del Sambro L."/>
            <person name="Capozzi L."/>
            <person name="Parisi A."/>
        </authorList>
    </citation>
    <scope>NUCLEOTIDE SEQUENCE [LARGE SCALE GENOMIC DNA]</scope>
    <source>
        <strain evidence="1 2">Pt2</strain>
    </source>
</reference>
<evidence type="ECO:0008006" key="3">
    <source>
        <dbReference type="Google" id="ProtNLM"/>
    </source>
</evidence>
<protein>
    <recommendedName>
        <fullName evidence="3">DUF4258 domain-containing protein</fullName>
    </recommendedName>
</protein>